<gene>
    <name evidence="2" type="ORF">ACFORO_03480</name>
</gene>
<dbReference type="InterPro" id="IPR045889">
    <property type="entry name" value="MES/HNL"/>
</dbReference>
<evidence type="ECO:0000313" key="2">
    <source>
        <dbReference type="EMBL" id="MFC3509212.1"/>
    </source>
</evidence>
<dbReference type="EMBL" id="JBHRWI010000004">
    <property type="protein sequence ID" value="MFC3509212.1"/>
    <property type="molecule type" value="Genomic_DNA"/>
</dbReference>
<accession>A0ABV7Q8G6</accession>
<comment type="caution">
    <text evidence="2">The sequence shown here is derived from an EMBL/GenBank/DDBJ whole genome shotgun (WGS) entry which is preliminary data.</text>
</comment>
<reference evidence="3" key="1">
    <citation type="journal article" date="2019" name="Int. J. Syst. Evol. Microbiol.">
        <title>The Global Catalogue of Microorganisms (GCM) 10K type strain sequencing project: providing services to taxonomists for standard genome sequencing and annotation.</title>
        <authorList>
            <consortium name="The Broad Institute Genomics Platform"/>
            <consortium name="The Broad Institute Genome Sequencing Center for Infectious Disease"/>
            <person name="Wu L."/>
            <person name="Ma J."/>
        </authorList>
    </citation>
    <scope>NUCLEOTIDE SEQUENCE [LARGE SCALE GENOMIC DNA]</scope>
    <source>
        <strain evidence="3">CGMCC 4.7682</strain>
    </source>
</reference>
<dbReference type="SUPFAM" id="SSF53474">
    <property type="entry name" value="alpha/beta-Hydrolases"/>
    <property type="match status" value="1"/>
</dbReference>
<dbReference type="GO" id="GO:0016787">
    <property type="term" value="F:hydrolase activity"/>
    <property type="evidence" value="ECO:0007669"/>
    <property type="project" value="UniProtKB-KW"/>
</dbReference>
<feature type="domain" description="AB hydrolase-1" evidence="1">
    <location>
        <begin position="5"/>
        <end position="107"/>
    </location>
</feature>
<dbReference type="PANTHER" id="PTHR10992:SF1032">
    <property type="entry name" value="METHYLESTERASE 17"/>
    <property type="match status" value="1"/>
</dbReference>
<evidence type="ECO:0000259" key="1">
    <source>
        <dbReference type="Pfam" id="PF12697"/>
    </source>
</evidence>
<organism evidence="2 3">
    <name type="scientific">Amycolatopsis halotolerans</name>
    <dbReference type="NCBI Taxonomy" id="330083"/>
    <lineage>
        <taxon>Bacteria</taxon>
        <taxon>Bacillati</taxon>
        <taxon>Actinomycetota</taxon>
        <taxon>Actinomycetes</taxon>
        <taxon>Pseudonocardiales</taxon>
        <taxon>Pseudonocardiaceae</taxon>
        <taxon>Amycolatopsis</taxon>
    </lineage>
</organism>
<evidence type="ECO:0000313" key="3">
    <source>
        <dbReference type="Proteomes" id="UP001595764"/>
    </source>
</evidence>
<keyword evidence="3" id="KW-1185">Reference proteome</keyword>
<proteinExistence type="predicted"/>
<name>A0ABV7Q8G6_9PSEU</name>
<dbReference type="RefSeq" id="WP_377869446.1">
    <property type="nucleotide sequence ID" value="NZ_JBHMAY010000012.1"/>
</dbReference>
<dbReference type="PANTHER" id="PTHR10992">
    <property type="entry name" value="METHYLESTERASE FAMILY MEMBER"/>
    <property type="match status" value="1"/>
</dbReference>
<dbReference type="Pfam" id="PF12697">
    <property type="entry name" value="Abhydrolase_6"/>
    <property type="match status" value="1"/>
</dbReference>
<dbReference type="InterPro" id="IPR000073">
    <property type="entry name" value="AB_hydrolase_1"/>
</dbReference>
<protein>
    <submittedName>
        <fullName evidence="2">Alpha/beta fold hydrolase</fullName>
    </submittedName>
</protein>
<sequence>MTAYVLVPGACHGGWCFDRLTGQLRDRGHRVLPLTLTGLSERQHLLNGGVNLETHIEDVVRAMQAEQVERAVLVGHSYGGMVITGAADRVPELVDSLVYLDAFVRKTATPAGL</sequence>
<keyword evidence="2" id="KW-0378">Hydrolase</keyword>
<dbReference type="Proteomes" id="UP001595764">
    <property type="component" value="Unassembled WGS sequence"/>
</dbReference>
<dbReference type="InterPro" id="IPR029058">
    <property type="entry name" value="AB_hydrolase_fold"/>
</dbReference>
<dbReference type="Gene3D" id="3.40.50.1820">
    <property type="entry name" value="alpha/beta hydrolase"/>
    <property type="match status" value="1"/>
</dbReference>